<dbReference type="SMART" id="SM01343">
    <property type="entry name" value="FATC"/>
    <property type="match status" value="1"/>
</dbReference>
<dbReference type="GO" id="GO:0031932">
    <property type="term" value="C:TORC2 complex"/>
    <property type="evidence" value="ECO:0007669"/>
    <property type="project" value="TreeGrafter"/>
</dbReference>
<evidence type="ECO:0000259" key="1">
    <source>
        <dbReference type="PROSITE" id="PS50290"/>
    </source>
</evidence>
<dbReference type="GO" id="GO:0005737">
    <property type="term" value="C:cytoplasm"/>
    <property type="evidence" value="ECO:0007669"/>
    <property type="project" value="TreeGrafter"/>
</dbReference>
<name>A0A0K0D0A5_ANGCA</name>
<evidence type="ECO:0000259" key="2">
    <source>
        <dbReference type="PROSITE" id="PS51190"/>
    </source>
</evidence>
<dbReference type="PROSITE" id="PS51190">
    <property type="entry name" value="FATC"/>
    <property type="match status" value="1"/>
</dbReference>
<dbReference type="PANTHER" id="PTHR11139:SF9">
    <property type="entry name" value="SERINE_THREONINE-PROTEIN KINASE MTOR"/>
    <property type="match status" value="1"/>
</dbReference>
<dbReference type="GO" id="GO:0005634">
    <property type="term" value="C:nucleus"/>
    <property type="evidence" value="ECO:0007669"/>
    <property type="project" value="TreeGrafter"/>
</dbReference>
<reference evidence="4" key="2">
    <citation type="submission" date="2017-02" db="UniProtKB">
        <authorList>
            <consortium name="WormBaseParasite"/>
        </authorList>
    </citation>
    <scope>IDENTIFICATION</scope>
</reference>
<dbReference type="GO" id="GO:0031931">
    <property type="term" value="C:TORC1 complex"/>
    <property type="evidence" value="ECO:0007669"/>
    <property type="project" value="TreeGrafter"/>
</dbReference>
<dbReference type="InterPro" id="IPR000403">
    <property type="entry name" value="PI3/4_kinase_cat_dom"/>
</dbReference>
<feature type="domain" description="FATC" evidence="2">
    <location>
        <begin position="175"/>
        <end position="207"/>
    </location>
</feature>
<sequence>LIRDYRDKKKVQLFERALTSTTGDDLQQILWLKSPRHPSNLMLDRLTGKIVHIDFGDCFDVAMTREKFPEKIPFRLTRMLVKAMEVTGIEGNYRFTCERVLRLLRANRDSLLAVLEAFVYDPVISWRLLEGTKRVPGEKHDVTRRKTLQEAPRIVRERVIDRIKQKLTGSEFGNGEVDVQEQIDRLVEQATLHENLCQCYIGWCPFW</sequence>
<dbReference type="Gene3D" id="1.10.1070.11">
    <property type="entry name" value="Phosphatidylinositol 3-/4-kinase, catalytic domain"/>
    <property type="match status" value="1"/>
</dbReference>
<dbReference type="Pfam" id="PF00454">
    <property type="entry name" value="PI3_PI4_kinase"/>
    <property type="match status" value="1"/>
</dbReference>
<dbReference type="InterPro" id="IPR003152">
    <property type="entry name" value="FATC_dom"/>
</dbReference>
<keyword evidence="3" id="KW-1185">Reference proteome</keyword>
<dbReference type="WBParaSite" id="ACAC_0000348501-mRNA-1">
    <property type="protein sequence ID" value="ACAC_0000348501-mRNA-1"/>
    <property type="gene ID" value="ACAC_0000348501"/>
</dbReference>
<proteinExistence type="predicted"/>
<dbReference type="SMART" id="SM00146">
    <property type="entry name" value="PI3Kc"/>
    <property type="match status" value="1"/>
</dbReference>
<dbReference type="InterPro" id="IPR011009">
    <property type="entry name" value="Kinase-like_dom_sf"/>
</dbReference>
<evidence type="ECO:0000313" key="4">
    <source>
        <dbReference type="WBParaSite" id="ACAC_0000348501-mRNA-1"/>
    </source>
</evidence>
<reference evidence="3" key="1">
    <citation type="submission" date="2012-09" db="EMBL/GenBank/DDBJ databases">
        <authorList>
            <person name="Martin A.A."/>
        </authorList>
    </citation>
    <scope>NUCLEOTIDE SEQUENCE</scope>
</reference>
<dbReference type="Proteomes" id="UP000035642">
    <property type="component" value="Unassembled WGS sequence"/>
</dbReference>
<dbReference type="InterPro" id="IPR050517">
    <property type="entry name" value="DDR_Repair_Kinase"/>
</dbReference>
<dbReference type="GO" id="GO:0004674">
    <property type="term" value="F:protein serine/threonine kinase activity"/>
    <property type="evidence" value="ECO:0007669"/>
    <property type="project" value="TreeGrafter"/>
</dbReference>
<dbReference type="PROSITE" id="PS50290">
    <property type="entry name" value="PI3_4_KINASE_3"/>
    <property type="match status" value="1"/>
</dbReference>
<accession>A0A0K0D0A5</accession>
<evidence type="ECO:0000313" key="3">
    <source>
        <dbReference type="Proteomes" id="UP000035642"/>
    </source>
</evidence>
<feature type="domain" description="PI3K/PI4K catalytic" evidence="1">
    <location>
        <begin position="1"/>
        <end position="167"/>
    </location>
</feature>
<dbReference type="AlphaFoldDB" id="A0A0K0D0A5"/>
<dbReference type="GO" id="GO:0016242">
    <property type="term" value="P:negative regulation of macroautophagy"/>
    <property type="evidence" value="ECO:0007669"/>
    <property type="project" value="TreeGrafter"/>
</dbReference>
<dbReference type="InterPro" id="IPR036940">
    <property type="entry name" value="PI3/4_kinase_cat_sf"/>
</dbReference>
<dbReference type="PANTHER" id="PTHR11139">
    <property type="entry name" value="ATAXIA TELANGIECTASIA MUTATED ATM -RELATED"/>
    <property type="match status" value="1"/>
</dbReference>
<organism evidence="3 4">
    <name type="scientific">Angiostrongylus cantonensis</name>
    <name type="common">Rat lungworm</name>
    <dbReference type="NCBI Taxonomy" id="6313"/>
    <lineage>
        <taxon>Eukaryota</taxon>
        <taxon>Metazoa</taxon>
        <taxon>Ecdysozoa</taxon>
        <taxon>Nematoda</taxon>
        <taxon>Chromadorea</taxon>
        <taxon>Rhabditida</taxon>
        <taxon>Rhabditina</taxon>
        <taxon>Rhabditomorpha</taxon>
        <taxon>Strongyloidea</taxon>
        <taxon>Metastrongylidae</taxon>
        <taxon>Angiostrongylus</taxon>
    </lineage>
</organism>
<dbReference type="SUPFAM" id="SSF56112">
    <property type="entry name" value="Protein kinase-like (PK-like)"/>
    <property type="match status" value="1"/>
</dbReference>
<dbReference type="Pfam" id="PF02260">
    <property type="entry name" value="FATC"/>
    <property type="match status" value="1"/>
</dbReference>
<dbReference type="GO" id="GO:0038202">
    <property type="term" value="P:TORC1 signaling"/>
    <property type="evidence" value="ECO:0007669"/>
    <property type="project" value="TreeGrafter"/>
</dbReference>
<dbReference type="STRING" id="6313.A0A0K0D0A5"/>
<protein>
    <submittedName>
        <fullName evidence="4">Non-specific serine/threonine protein kinase</fullName>
    </submittedName>
</protein>